<feature type="chain" id="PRO_5047066061" evidence="1">
    <location>
        <begin position="28"/>
        <end position="645"/>
    </location>
</feature>
<dbReference type="Proteomes" id="UP001580928">
    <property type="component" value="Unassembled WGS sequence"/>
</dbReference>
<protein>
    <submittedName>
        <fullName evidence="3">Fasciclin domain-containing protein</fullName>
    </submittedName>
</protein>
<dbReference type="PROSITE" id="PS51257">
    <property type="entry name" value="PROKAR_LIPOPROTEIN"/>
    <property type="match status" value="1"/>
</dbReference>
<gene>
    <name evidence="3" type="ORF">WKR92_09040</name>
</gene>
<evidence type="ECO:0000259" key="2">
    <source>
        <dbReference type="PROSITE" id="PS50213"/>
    </source>
</evidence>
<keyword evidence="4" id="KW-1185">Reference proteome</keyword>
<dbReference type="Gene3D" id="2.30.180.10">
    <property type="entry name" value="FAS1 domain"/>
    <property type="match status" value="2"/>
</dbReference>
<dbReference type="InterPro" id="IPR036378">
    <property type="entry name" value="FAS1_dom_sf"/>
</dbReference>
<dbReference type="PANTHER" id="PTHR10900:SF77">
    <property type="entry name" value="FI19380P1"/>
    <property type="match status" value="1"/>
</dbReference>
<comment type="caution">
    <text evidence="3">The sequence shown here is derived from an EMBL/GenBank/DDBJ whole genome shotgun (WGS) entry which is preliminary data.</text>
</comment>
<evidence type="ECO:0000256" key="1">
    <source>
        <dbReference type="SAM" id="SignalP"/>
    </source>
</evidence>
<feature type="domain" description="FAS1" evidence="2">
    <location>
        <begin position="512"/>
        <end position="645"/>
    </location>
</feature>
<dbReference type="InterPro" id="IPR050904">
    <property type="entry name" value="Adhesion/Biosynth-related"/>
</dbReference>
<accession>A0ABV5CEJ7</accession>
<keyword evidence="1" id="KW-0732">Signal</keyword>
<dbReference type="SUPFAM" id="SSF82153">
    <property type="entry name" value="FAS1 domain"/>
    <property type="match status" value="3"/>
</dbReference>
<dbReference type="Pfam" id="PF02469">
    <property type="entry name" value="Fasciclin"/>
    <property type="match status" value="2"/>
</dbReference>
<name>A0ABV5CEJ7_9SPHI</name>
<evidence type="ECO:0000313" key="3">
    <source>
        <dbReference type="EMBL" id="MFB5945977.1"/>
    </source>
</evidence>
<feature type="domain" description="FAS1" evidence="2">
    <location>
        <begin position="37"/>
        <end position="208"/>
    </location>
</feature>
<feature type="signal peptide" evidence="1">
    <location>
        <begin position="1"/>
        <end position="27"/>
    </location>
</feature>
<organism evidence="3 4">
    <name type="scientific">Albibacterium profundi</name>
    <dbReference type="NCBI Taxonomy" id="3134906"/>
    <lineage>
        <taxon>Bacteria</taxon>
        <taxon>Pseudomonadati</taxon>
        <taxon>Bacteroidota</taxon>
        <taxon>Sphingobacteriia</taxon>
        <taxon>Sphingobacteriales</taxon>
        <taxon>Sphingobacteriaceae</taxon>
        <taxon>Albibacterium</taxon>
    </lineage>
</organism>
<reference evidence="3 4" key="1">
    <citation type="submission" date="2024-04" db="EMBL/GenBank/DDBJ databases">
        <title>Albibacterium profundi sp. nov., isolated from sediment of the Challenger Deep of Mariana Trench.</title>
        <authorList>
            <person name="Wang Y."/>
        </authorList>
    </citation>
    <scope>NUCLEOTIDE SEQUENCE [LARGE SCALE GENOMIC DNA]</scope>
    <source>
        <strain evidence="3 4">RHL897</strain>
    </source>
</reference>
<dbReference type="PANTHER" id="PTHR10900">
    <property type="entry name" value="PERIOSTIN-RELATED"/>
    <property type="match status" value="1"/>
</dbReference>
<sequence length="645" mass="73602">MKRLKPKVCLSLIALFLIASSCNTVFDDHYHPENKLNLNIIQVLEEDPEFSHFVALIDKADLRKTLGEAAIYTCLAPNNEFVENYFLDEKGYSSMDQVPVEDAKVYINYHFINGMYYMYDFEKNYRNIVSPISKSRRTNYKTRSEGNNPGKNIRIFSSAFFAEQGSDYTALFGEFDNNADFRIEGADISERRDIGARNGVIHVLATPLSPMARTDEALAADPETSIFSSWIERHSQYILGEKDEFGYVDTTLYKTYSFGRNLADENIASTLFVPTNEAIANYFEPYMDDIHNTLDSVPIHVMYSFIRSSIHSNFWYPSDLKRNDPEWSALTGYVSYGNDVLPTIQSITPASNSLLYKVNRIVESPDMNSVRSGIMMKYKKYRQWYWMLTNRNLGAGLTDGLYYQHSPKTLLVQSDEVWGTPLAEDMEVEAQELRLQECRAGVFNMDIREDGGFRKRFYPTDFGYILYEDGRFYDYTGHSVALLTPQPVWEKVNGTIYEIDGFLNPIDRLDNTITVYQKMLEDPQMSSFVAAVDKAGLAGELQLTGFFTYSIFAPSNVAMQAGGIQVDELSPEALRSFVNTYIVPSRYLFTDGVFNGRIANRNAQQLNMQGSWEMFTISKESQTASIEVANRQASNGVLHRINQIL</sequence>
<proteinExistence type="predicted"/>
<dbReference type="PROSITE" id="PS50213">
    <property type="entry name" value="FAS1"/>
    <property type="match status" value="2"/>
</dbReference>
<dbReference type="RefSeq" id="WP_375557506.1">
    <property type="nucleotide sequence ID" value="NZ_JBBVGT010000002.1"/>
</dbReference>
<dbReference type="InterPro" id="IPR000782">
    <property type="entry name" value="FAS1_domain"/>
</dbReference>
<evidence type="ECO:0000313" key="4">
    <source>
        <dbReference type="Proteomes" id="UP001580928"/>
    </source>
</evidence>
<dbReference type="EMBL" id="JBBVGT010000002">
    <property type="protein sequence ID" value="MFB5945977.1"/>
    <property type="molecule type" value="Genomic_DNA"/>
</dbReference>